<dbReference type="GO" id="GO:0005886">
    <property type="term" value="C:plasma membrane"/>
    <property type="evidence" value="ECO:0007669"/>
    <property type="project" value="TreeGrafter"/>
</dbReference>
<organism evidence="9 10">
    <name type="scientific">Enterococcus pseudoavium</name>
    <dbReference type="NCBI Taxonomy" id="44007"/>
    <lineage>
        <taxon>Bacteria</taxon>
        <taxon>Bacillati</taxon>
        <taxon>Bacillota</taxon>
        <taxon>Bacilli</taxon>
        <taxon>Lactobacillales</taxon>
        <taxon>Enterococcaceae</taxon>
        <taxon>Enterococcus</taxon>
    </lineage>
</organism>
<dbReference type="PANTHER" id="PTHR43829:SF9">
    <property type="entry name" value="AQUAPORIN-9"/>
    <property type="match status" value="1"/>
</dbReference>
<dbReference type="Gene3D" id="1.20.1080.10">
    <property type="entry name" value="Glycerol uptake facilitator protein"/>
    <property type="match status" value="1"/>
</dbReference>
<dbReference type="PROSITE" id="PS00221">
    <property type="entry name" value="MIP"/>
    <property type="match status" value="1"/>
</dbReference>
<dbReference type="InterPro" id="IPR022357">
    <property type="entry name" value="MIP_CS"/>
</dbReference>
<gene>
    <name evidence="9" type="ORF">P7H00_11355</name>
</gene>
<feature type="transmembrane region" description="Helical" evidence="8">
    <location>
        <begin position="37"/>
        <end position="56"/>
    </location>
</feature>
<keyword evidence="4 7" id="KW-0812">Transmembrane</keyword>
<dbReference type="InterPro" id="IPR050363">
    <property type="entry name" value="MIP/Aquaporin"/>
</dbReference>
<dbReference type="InterPro" id="IPR000425">
    <property type="entry name" value="MIP"/>
</dbReference>
<dbReference type="RefSeq" id="WP_311797319.1">
    <property type="nucleotide sequence ID" value="NZ_JARQAI010000019.1"/>
</dbReference>
<keyword evidence="5 8" id="KW-1133">Transmembrane helix</keyword>
<evidence type="ECO:0000313" key="9">
    <source>
        <dbReference type="EMBL" id="MDT2737706.1"/>
    </source>
</evidence>
<evidence type="ECO:0000256" key="8">
    <source>
        <dbReference type="SAM" id="Phobius"/>
    </source>
</evidence>
<keyword evidence="6 8" id="KW-0472">Membrane</keyword>
<sequence>MGEYLGEFMGTMVLVVLGIGLSASVNLKNAYAKGADWLYICFGWGLAVMFGVYVAGAFGAEGHLNPAVTLSFAAFHLFAKTKVVGYLIAQFLGAFLGAVVIAIHYYPHFQATKTEEEGNHAGIFGTGPKVPGKKSWNFISELIATFFFVYVLLNLGEFTEGLKPLIVGMVITSVGLALGSTTGYALNPARDFSPRLAYAILPIPNKGEAHMDYAWVPILGPIAGAFLACFVHALF</sequence>
<dbReference type="Pfam" id="PF00230">
    <property type="entry name" value="MIP"/>
    <property type="match status" value="1"/>
</dbReference>
<evidence type="ECO:0000256" key="4">
    <source>
        <dbReference type="ARBA" id="ARBA00022692"/>
    </source>
</evidence>
<protein>
    <submittedName>
        <fullName evidence="9">Aquaporin family protein</fullName>
    </submittedName>
</protein>
<comment type="caution">
    <text evidence="9">The sequence shown here is derived from an EMBL/GenBank/DDBJ whole genome shotgun (WGS) entry which is preliminary data.</text>
</comment>
<feature type="transmembrane region" description="Helical" evidence="8">
    <location>
        <begin position="214"/>
        <end position="234"/>
    </location>
</feature>
<comment type="subcellular location">
    <subcellularLocation>
        <location evidence="1">Membrane</location>
        <topology evidence="1">Multi-pass membrane protein</topology>
    </subcellularLocation>
</comment>
<feature type="transmembrane region" description="Helical" evidence="8">
    <location>
        <begin position="6"/>
        <end position="25"/>
    </location>
</feature>
<comment type="similarity">
    <text evidence="2 7">Belongs to the MIP/aquaporin (TC 1.A.8) family.</text>
</comment>
<dbReference type="EMBL" id="JARQAI010000019">
    <property type="protein sequence ID" value="MDT2737706.1"/>
    <property type="molecule type" value="Genomic_DNA"/>
</dbReference>
<dbReference type="NCBIfam" id="TIGR00861">
    <property type="entry name" value="MIP"/>
    <property type="match status" value="1"/>
</dbReference>
<keyword evidence="3 7" id="KW-0813">Transport</keyword>
<evidence type="ECO:0000313" key="10">
    <source>
        <dbReference type="Proteomes" id="UP001180842"/>
    </source>
</evidence>
<dbReference type="PANTHER" id="PTHR43829">
    <property type="entry name" value="AQUAPORIN OR AQUAGLYCEROPORIN RELATED"/>
    <property type="match status" value="1"/>
</dbReference>
<dbReference type="Proteomes" id="UP001180842">
    <property type="component" value="Unassembled WGS sequence"/>
</dbReference>
<dbReference type="SUPFAM" id="SSF81338">
    <property type="entry name" value="Aquaporin-like"/>
    <property type="match status" value="1"/>
</dbReference>
<feature type="transmembrane region" description="Helical" evidence="8">
    <location>
        <begin position="135"/>
        <end position="153"/>
    </location>
</feature>
<name>A0AAE4I203_9ENTE</name>
<accession>A0AAE4I203</accession>
<evidence type="ECO:0000256" key="5">
    <source>
        <dbReference type="ARBA" id="ARBA00022989"/>
    </source>
</evidence>
<proteinExistence type="inferred from homology"/>
<feature type="transmembrane region" description="Helical" evidence="8">
    <location>
        <begin position="86"/>
        <end position="106"/>
    </location>
</feature>
<dbReference type="GO" id="GO:0015254">
    <property type="term" value="F:glycerol channel activity"/>
    <property type="evidence" value="ECO:0007669"/>
    <property type="project" value="TreeGrafter"/>
</dbReference>
<evidence type="ECO:0000256" key="1">
    <source>
        <dbReference type="ARBA" id="ARBA00004141"/>
    </source>
</evidence>
<evidence type="ECO:0000256" key="7">
    <source>
        <dbReference type="RuleBase" id="RU000477"/>
    </source>
</evidence>
<dbReference type="AlphaFoldDB" id="A0AAE4I203"/>
<evidence type="ECO:0000256" key="2">
    <source>
        <dbReference type="ARBA" id="ARBA00006175"/>
    </source>
</evidence>
<evidence type="ECO:0000256" key="3">
    <source>
        <dbReference type="ARBA" id="ARBA00022448"/>
    </source>
</evidence>
<reference evidence="9" key="1">
    <citation type="submission" date="2023-03" db="EMBL/GenBank/DDBJ databases">
        <authorList>
            <person name="Shen W."/>
            <person name="Cai J."/>
        </authorList>
    </citation>
    <scope>NUCLEOTIDE SEQUENCE</scope>
    <source>
        <strain evidence="9">P69-2</strain>
    </source>
</reference>
<dbReference type="PRINTS" id="PR00783">
    <property type="entry name" value="MINTRINSICP"/>
</dbReference>
<feature type="transmembrane region" description="Helical" evidence="8">
    <location>
        <begin position="165"/>
        <end position="186"/>
    </location>
</feature>
<evidence type="ECO:0000256" key="6">
    <source>
        <dbReference type="ARBA" id="ARBA00023136"/>
    </source>
</evidence>
<dbReference type="InterPro" id="IPR023271">
    <property type="entry name" value="Aquaporin-like"/>
</dbReference>